<dbReference type="InterPro" id="IPR012938">
    <property type="entry name" value="Glc/Sorbosone_DH"/>
</dbReference>
<dbReference type="SUPFAM" id="SSF50952">
    <property type="entry name" value="Soluble quinoprotein glucose dehydrogenase"/>
    <property type="match status" value="1"/>
</dbReference>
<accession>A0ABT0XFB3</accession>
<dbReference type="InterPro" id="IPR011042">
    <property type="entry name" value="6-blade_b-propeller_TolB-like"/>
</dbReference>
<dbReference type="PANTHER" id="PTHR19328:SF13">
    <property type="entry name" value="HIPL1 PROTEIN"/>
    <property type="match status" value="1"/>
</dbReference>
<organism evidence="2 3">
    <name type="scientific">Alkalicoccobacillus plakortidis</name>
    <dbReference type="NCBI Taxonomy" id="444060"/>
    <lineage>
        <taxon>Bacteria</taxon>
        <taxon>Bacillati</taxon>
        <taxon>Bacillota</taxon>
        <taxon>Bacilli</taxon>
        <taxon>Bacillales</taxon>
        <taxon>Bacillaceae</taxon>
        <taxon>Alkalicoccobacillus</taxon>
    </lineage>
</organism>
<gene>
    <name evidence="2" type="ORF">NDM98_03035</name>
</gene>
<dbReference type="Proteomes" id="UP001203665">
    <property type="component" value="Unassembled WGS sequence"/>
</dbReference>
<keyword evidence="3" id="KW-1185">Reference proteome</keyword>
<dbReference type="PANTHER" id="PTHR19328">
    <property type="entry name" value="HEDGEHOG-INTERACTING PROTEIN"/>
    <property type="match status" value="1"/>
</dbReference>
<dbReference type="InterPro" id="IPR011041">
    <property type="entry name" value="Quinoprot_gluc/sorb_DH_b-prop"/>
</dbReference>
<dbReference type="Pfam" id="PF07995">
    <property type="entry name" value="GSDH"/>
    <property type="match status" value="1"/>
</dbReference>
<evidence type="ECO:0000313" key="3">
    <source>
        <dbReference type="Proteomes" id="UP001203665"/>
    </source>
</evidence>
<dbReference type="Gene3D" id="2.120.10.30">
    <property type="entry name" value="TolB, C-terminal domain"/>
    <property type="match status" value="1"/>
</dbReference>
<comment type="caution">
    <text evidence="2">The sequence shown here is derived from an EMBL/GenBank/DDBJ whole genome shotgun (WGS) entry which is preliminary data.</text>
</comment>
<protein>
    <submittedName>
        <fullName evidence="2">PQQ-dependent sugar dehydrogenase</fullName>
    </submittedName>
</protein>
<evidence type="ECO:0000313" key="2">
    <source>
        <dbReference type="EMBL" id="MCM2674583.1"/>
    </source>
</evidence>
<name>A0ABT0XFB3_9BACI</name>
<proteinExistence type="predicted"/>
<evidence type="ECO:0000259" key="1">
    <source>
        <dbReference type="Pfam" id="PF07995"/>
    </source>
</evidence>
<sequence>MKKKNFLLGIPGAPTHNGGRLAIFEDELYVTTGDAEEPQSSQDVENLAGKILKMNLDGTFADDMPMEDSYVWSYGHRNPQGLAWLEDGTMYSSEHGQTALDEINLIEPGENYGWPDYEGDETSDDTVAPVIHSGDNTWAPSGLTAHEDVLYMAGLRGEAVYHFDPDSEQLEAFVEDYGRIRDVLADDNKLYILTNNTDGRGNPDDTDDKLLEVELE</sequence>
<reference evidence="2" key="1">
    <citation type="submission" date="2022-06" db="EMBL/GenBank/DDBJ databases">
        <title>Alkalicoccobacillus porphyridii sp. nov., isolated from a marine red alga, Porphyridium purpureum and reclassification of Shouchella plakortidis and Shouchella gibsonii as Alkalicoccobacillus plakortidis comb. nov. and Alkalicoccobacillus gibsonii comb. nov.</title>
        <authorList>
            <person name="Kim K.H."/>
            <person name="Lee J.K."/>
            <person name="Han D.M."/>
            <person name="Baek J.H."/>
            <person name="Jeon C.O."/>
        </authorList>
    </citation>
    <scope>NUCLEOTIDE SEQUENCE</scope>
    <source>
        <strain evidence="2">DSM 19153</strain>
    </source>
</reference>
<feature type="domain" description="Glucose/Sorbosone dehydrogenase" evidence="1">
    <location>
        <begin position="14"/>
        <end position="200"/>
    </location>
</feature>
<dbReference type="EMBL" id="JAMQJY010000001">
    <property type="protein sequence ID" value="MCM2674583.1"/>
    <property type="molecule type" value="Genomic_DNA"/>
</dbReference>
<dbReference type="RefSeq" id="WP_251604509.1">
    <property type="nucleotide sequence ID" value="NZ_JAMQJY010000001.1"/>
</dbReference>